<evidence type="ECO:0000256" key="3">
    <source>
        <dbReference type="ARBA" id="ARBA00023125"/>
    </source>
</evidence>
<proteinExistence type="predicted"/>
<protein>
    <recommendedName>
        <fullName evidence="6">MADS-box domain-containing protein</fullName>
    </recommendedName>
</protein>
<dbReference type="SUPFAM" id="SSF55455">
    <property type="entry name" value="SRF-like"/>
    <property type="match status" value="1"/>
</dbReference>
<dbReference type="GO" id="GO:0000981">
    <property type="term" value="F:DNA-binding transcription factor activity, RNA polymerase II-specific"/>
    <property type="evidence" value="ECO:0007669"/>
    <property type="project" value="TreeGrafter"/>
</dbReference>
<feature type="domain" description="MADS-box" evidence="6">
    <location>
        <begin position="16"/>
        <end position="48"/>
    </location>
</feature>
<keyword evidence="3" id="KW-0238">DNA-binding</keyword>
<keyword evidence="4" id="KW-0804">Transcription</keyword>
<dbReference type="PANTHER" id="PTHR11945:SF776">
    <property type="entry name" value="AGAMOUS-LIKE 50-RELATED"/>
    <property type="match status" value="1"/>
</dbReference>
<dbReference type="InterPro" id="IPR002100">
    <property type="entry name" value="TF_MADSbox"/>
</dbReference>
<dbReference type="GO" id="GO:0005634">
    <property type="term" value="C:nucleus"/>
    <property type="evidence" value="ECO:0007669"/>
    <property type="project" value="UniProtKB-SubCell"/>
</dbReference>
<dbReference type="EMBL" id="JAVXUO010002873">
    <property type="protein sequence ID" value="KAK2968906.1"/>
    <property type="molecule type" value="Genomic_DNA"/>
</dbReference>
<evidence type="ECO:0000259" key="6">
    <source>
        <dbReference type="PROSITE" id="PS50066"/>
    </source>
</evidence>
<name>A0AA88QWF7_9ASTE</name>
<dbReference type="GO" id="GO:0000978">
    <property type="term" value="F:RNA polymerase II cis-regulatory region sequence-specific DNA binding"/>
    <property type="evidence" value="ECO:0007669"/>
    <property type="project" value="TreeGrafter"/>
</dbReference>
<evidence type="ECO:0000256" key="5">
    <source>
        <dbReference type="ARBA" id="ARBA00023242"/>
    </source>
</evidence>
<accession>A0AA88QWF7</accession>
<comment type="caution">
    <text evidence="7">The sequence shown here is derived from an EMBL/GenBank/DDBJ whole genome shotgun (WGS) entry which is preliminary data.</text>
</comment>
<dbReference type="Gene3D" id="3.40.1810.10">
    <property type="entry name" value="Transcription factor, MADS-box"/>
    <property type="match status" value="1"/>
</dbReference>
<evidence type="ECO:0000256" key="2">
    <source>
        <dbReference type="ARBA" id="ARBA00023015"/>
    </source>
</evidence>
<keyword evidence="5" id="KW-0539">Nucleus</keyword>
<evidence type="ECO:0000313" key="8">
    <source>
        <dbReference type="Proteomes" id="UP001187471"/>
    </source>
</evidence>
<evidence type="ECO:0000313" key="7">
    <source>
        <dbReference type="EMBL" id="KAK2968906.1"/>
    </source>
</evidence>
<keyword evidence="8" id="KW-1185">Reference proteome</keyword>
<dbReference type="AlphaFoldDB" id="A0AA88QWF7"/>
<keyword evidence="2" id="KW-0805">Transcription regulation</keyword>
<reference evidence="7" key="1">
    <citation type="submission" date="2022-12" db="EMBL/GenBank/DDBJ databases">
        <title>Draft genome assemblies for two species of Escallonia (Escalloniales).</title>
        <authorList>
            <person name="Chanderbali A."/>
            <person name="Dervinis C."/>
            <person name="Anghel I."/>
            <person name="Soltis D."/>
            <person name="Soltis P."/>
            <person name="Zapata F."/>
        </authorList>
    </citation>
    <scope>NUCLEOTIDE SEQUENCE</scope>
    <source>
        <strain evidence="7">UCBG92.1500</strain>
        <tissue evidence="7">Leaf</tissue>
    </source>
</reference>
<sequence>MNDEIKYSSSLPKHSFQEASELCTICGADIAIIVFSPGKKVLSFGHPRVESIVDRFLTRNPPSSSGTLQLVEAHCNARVEEQIEMNLTASSLI</sequence>
<evidence type="ECO:0000256" key="1">
    <source>
        <dbReference type="ARBA" id="ARBA00004123"/>
    </source>
</evidence>
<dbReference type="PANTHER" id="PTHR11945">
    <property type="entry name" value="MADS BOX PROTEIN"/>
    <property type="match status" value="1"/>
</dbReference>
<dbReference type="GO" id="GO:0046983">
    <property type="term" value="F:protein dimerization activity"/>
    <property type="evidence" value="ECO:0007669"/>
    <property type="project" value="InterPro"/>
</dbReference>
<organism evidence="7 8">
    <name type="scientific">Escallonia rubra</name>
    <dbReference type="NCBI Taxonomy" id="112253"/>
    <lineage>
        <taxon>Eukaryota</taxon>
        <taxon>Viridiplantae</taxon>
        <taxon>Streptophyta</taxon>
        <taxon>Embryophyta</taxon>
        <taxon>Tracheophyta</taxon>
        <taxon>Spermatophyta</taxon>
        <taxon>Magnoliopsida</taxon>
        <taxon>eudicotyledons</taxon>
        <taxon>Gunneridae</taxon>
        <taxon>Pentapetalae</taxon>
        <taxon>asterids</taxon>
        <taxon>campanulids</taxon>
        <taxon>Escalloniales</taxon>
        <taxon>Escalloniaceae</taxon>
        <taxon>Escallonia</taxon>
    </lineage>
</organism>
<gene>
    <name evidence="7" type="ORF">RJ640_018598</name>
</gene>
<dbReference type="InterPro" id="IPR036879">
    <property type="entry name" value="TF_MADSbox_sf"/>
</dbReference>
<dbReference type="Proteomes" id="UP001187471">
    <property type="component" value="Unassembled WGS sequence"/>
</dbReference>
<comment type="subcellular location">
    <subcellularLocation>
        <location evidence="1">Nucleus</location>
    </subcellularLocation>
</comment>
<evidence type="ECO:0000256" key="4">
    <source>
        <dbReference type="ARBA" id="ARBA00023163"/>
    </source>
</evidence>
<dbReference type="PROSITE" id="PS50066">
    <property type="entry name" value="MADS_BOX_2"/>
    <property type="match status" value="1"/>
</dbReference>
<dbReference type="Pfam" id="PF00319">
    <property type="entry name" value="SRF-TF"/>
    <property type="match status" value="1"/>
</dbReference>